<keyword evidence="3" id="KW-1185">Reference proteome</keyword>
<name>A0A8J4H1R8_9BACL</name>
<dbReference type="AlphaFoldDB" id="A0A8J4H1R8"/>
<reference evidence="2" key="1">
    <citation type="submission" date="2021-04" db="EMBL/GenBank/DDBJ databases">
        <title>Draft genome sequence of Xylanibacillus composti strain K13.</title>
        <authorList>
            <person name="Uke A."/>
            <person name="Chhe C."/>
            <person name="Baramee S."/>
            <person name="Kosugi A."/>
        </authorList>
    </citation>
    <scope>NUCLEOTIDE SEQUENCE</scope>
    <source>
        <strain evidence="2">K13</strain>
    </source>
</reference>
<dbReference type="InterPro" id="IPR037523">
    <property type="entry name" value="VOC_core"/>
</dbReference>
<organism evidence="2 3">
    <name type="scientific">Xylanibacillus composti</name>
    <dbReference type="NCBI Taxonomy" id="1572762"/>
    <lineage>
        <taxon>Bacteria</taxon>
        <taxon>Bacillati</taxon>
        <taxon>Bacillota</taxon>
        <taxon>Bacilli</taxon>
        <taxon>Bacillales</taxon>
        <taxon>Paenibacillaceae</taxon>
        <taxon>Xylanibacillus</taxon>
    </lineage>
</organism>
<dbReference type="InterPro" id="IPR029068">
    <property type="entry name" value="Glyas_Bleomycin-R_OHBP_Dase"/>
</dbReference>
<dbReference type="EMBL" id="BOVK01000027">
    <property type="protein sequence ID" value="GIQ69362.1"/>
    <property type="molecule type" value="Genomic_DNA"/>
</dbReference>
<dbReference type="Gene3D" id="3.10.180.10">
    <property type="entry name" value="2,3-Dihydroxybiphenyl 1,2-Dioxygenase, domain 1"/>
    <property type="match status" value="1"/>
</dbReference>
<evidence type="ECO:0000259" key="1">
    <source>
        <dbReference type="PROSITE" id="PS51819"/>
    </source>
</evidence>
<comment type="caution">
    <text evidence="2">The sequence shown here is derived from an EMBL/GenBank/DDBJ whole genome shotgun (WGS) entry which is preliminary data.</text>
</comment>
<protein>
    <recommendedName>
        <fullName evidence="1">VOC domain-containing protein</fullName>
    </recommendedName>
</protein>
<dbReference type="Pfam" id="PF00903">
    <property type="entry name" value="Glyoxalase"/>
    <property type="match status" value="1"/>
</dbReference>
<dbReference type="SUPFAM" id="SSF54593">
    <property type="entry name" value="Glyoxalase/Bleomycin resistance protein/Dihydroxybiphenyl dioxygenase"/>
    <property type="match status" value="1"/>
</dbReference>
<evidence type="ECO:0000313" key="3">
    <source>
        <dbReference type="Proteomes" id="UP000677918"/>
    </source>
</evidence>
<evidence type="ECO:0000313" key="2">
    <source>
        <dbReference type="EMBL" id="GIQ69362.1"/>
    </source>
</evidence>
<accession>A0A8J4H1R8</accession>
<dbReference type="PROSITE" id="PS51819">
    <property type="entry name" value="VOC"/>
    <property type="match status" value="1"/>
</dbReference>
<dbReference type="Proteomes" id="UP000677918">
    <property type="component" value="Unassembled WGS sequence"/>
</dbReference>
<proteinExistence type="predicted"/>
<dbReference type="RefSeq" id="WP_213412166.1">
    <property type="nucleotide sequence ID" value="NZ_BOVK01000027.1"/>
</dbReference>
<feature type="domain" description="VOC" evidence="1">
    <location>
        <begin position="7"/>
        <end position="122"/>
    </location>
</feature>
<dbReference type="CDD" id="cd06587">
    <property type="entry name" value="VOC"/>
    <property type="match status" value="1"/>
</dbReference>
<dbReference type="InterPro" id="IPR004360">
    <property type="entry name" value="Glyas_Fos-R_dOase_dom"/>
</dbReference>
<sequence>MAVKVNYIDNVFLRTKNYQEMINFYRRTFDFPVAYRNDCVERLQVGDLADRAMITLIDDNHVVGDRLSLLGFHVSNIEETFKEVGRLKMHCDTHIRTFGEKNEFRYFNVVDPDGNIISLIEPV</sequence>
<gene>
    <name evidence="2" type="ORF">XYCOK13_21860</name>
</gene>